<proteinExistence type="inferred from homology"/>
<dbReference type="InterPro" id="IPR002184">
    <property type="entry name" value="7TM_GPCR_serpentine_rcpt_Srb"/>
</dbReference>
<dbReference type="GO" id="GO:0004930">
    <property type="term" value="F:G protein-coupled receptor activity"/>
    <property type="evidence" value="ECO:0007669"/>
    <property type="project" value="InterPro"/>
</dbReference>
<dbReference type="SUPFAM" id="SSF81321">
    <property type="entry name" value="Family A G protein-coupled receptor-like"/>
    <property type="match status" value="1"/>
</dbReference>
<dbReference type="PANTHER" id="PTHR31216">
    <property type="entry name" value="SERPENTINE RECEPTOR CLASS BETA-1-RELATED-RELATED"/>
    <property type="match status" value="1"/>
</dbReference>
<evidence type="ECO:0000313" key="8">
    <source>
        <dbReference type="Proteomes" id="UP000268014"/>
    </source>
</evidence>
<dbReference type="PANTHER" id="PTHR31216:SF11">
    <property type="entry name" value="SERPENTINE RECEPTOR CLASS BETA-16-RELATED"/>
    <property type="match status" value="1"/>
</dbReference>
<evidence type="ECO:0000256" key="1">
    <source>
        <dbReference type="ARBA" id="ARBA00004141"/>
    </source>
</evidence>
<dbReference type="GO" id="GO:0007606">
    <property type="term" value="P:sensory perception of chemical stimulus"/>
    <property type="evidence" value="ECO:0007669"/>
    <property type="project" value="InterPro"/>
</dbReference>
<evidence type="ECO:0000256" key="6">
    <source>
        <dbReference type="SAM" id="Phobius"/>
    </source>
</evidence>
<sequence length="188" mass="21779">MKYFQFFFPLTELIWAYADETFEAPQISCLNTPVSRTKQINTLFIFSIVCHILAVTSLVVIFLCHRQRSRMAHTLTSRFQFSENMTSSRLLITLSSIQLVIFLTYAVAIMYLRISFDPVKGSAPMQKSNIMSAYLVPFYTILLPLITMFFLVRVKQTRRSDIQSMVQVKSTGQEGWANYATQLQQQWS</sequence>
<organism evidence="9">
    <name type="scientific">Haemonchus placei</name>
    <name type="common">Barber's pole worm</name>
    <dbReference type="NCBI Taxonomy" id="6290"/>
    <lineage>
        <taxon>Eukaryota</taxon>
        <taxon>Metazoa</taxon>
        <taxon>Ecdysozoa</taxon>
        <taxon>Nematoda</taxon>
        <taxon>Chromadorea</taxon>
        <taxon>Rhabditida</taxon>
        <taxon>Rhabditina</taxon>
        <taxon>Rhabditomorpha</taxon>
        <taxon>Strongyloidea</taxon>
        <taxon>Trichostrongylidae</taxon>
        <taxon>Haemonchus</taxon>
    </lineage>
</organism>
<protein>
    <submittedName>
        <fullName evidence="9">G_PROTEIN_RECEP_F1_2 domain-containing protein</fullName>
    </submittedName>
</protein>
<accession>A0A0N4X5F9</accession>
<dbReference type="OMA" id="IEYSIRS"/>
<comment type="subcellular location">
    <subcellularLocation>
        <location evidence="1">Membrane</location>
        <topology evidence="1">Multi-pass membrane protein</topology>
    </subcellularLocation>
</comment>
<name>A0A0N4X5F9_HAEPC</name>
<keyword evidence="5 6" id="KW-0472">Membrane</keyword>
<dbReference type="EMBL" id="UZAF01021431">
    <property type="protein sequence ID" value="VDO78124.1"/>
    <property type="molecule type" value="Genomic_DNA"/>
</dbReference>
<reference evidence="7 8" key="2">
    <citation type="submission" date="2018-11" db="EMBL/GenBank/DDBJ databases">
        <authorList>
            <consortium name="Pathogen Informatics"/>
        </authorList>
    </citation>
    <scope>NUCLEOTIDE SEQUENCE [LARGE SCALE GENOMIC DNA]</scope>
    <source>
        <strain evidence="7 8">MHpl1</strain>
    </source>
</reference>
<keyword evidence="3 6" id="KW-0812">Transmembrane</keyword>
<feature type="transmembrane region" description="Helical" evidence="6">
    <location>
        <begin position="90"/>
        <end position="112"/>
    </location>
</feature>
<evidence type="ECO:0000256" key="4">
    <source>
        <dbReference type="ARBA" id="ARBA00022989"/>
    </source>
</evidence>
<keyword evidence="4 6" id="KW-1133">Transmembrane helix</keyword>
<dbReference type="Proteomes" id="UP000268014">
    <property type="component" value="Unassembled WGS sequence"/>
</dbReference>
<dbReference type="Pfam" id="PF02117">
    <property type="entry name" value="7TM_GPCR_Sra"/>
    <property type="match status" value="1"/>
</dbReference>
<dbReference type="AlphaFoldDB" id="A0A0N4X5F9"/>
<keyword evidence="8" id="KW-1185">Reference proteome</keyword>
<comment type="similarity">
    <text evidence="2">Belongs to the nematode receptor-like protein srb family.</text>
</comment>
<evidence type="ECO:0000313" key="7">
    <source>
        <dbReference type="EMBL" id="VDO78124.1"/>
    </source>
</evidence>
<dbReference type="STRING" id="6290.A0A0N4X5F9"/>
<evidence type="ECO:0000256" key="2">
    <source>
        <dbReference type="ARBA" id="ARBA00006860"/>
    </source>
</evidence>
<feature type="transmembrane region" description="Helical" evidence="6">
    <location>
        <begin position="42"/>
        <end position="64"/>
    </location>
</feature>
<dbReference type="GO" id="GO:0016020">
    <property type="term" value="C:membrane"/>
    <property type="evidence" value="ECO:0007669"/>
    <property type="project" value="UniProtKB-SubCell"/>
</dbReference>
<evidence type="ECO:0000256" key="3">
    <source>
        <dbReference type="ARBA" id="ARBA00022692"/>
    </source>
</evidence>
<gene>
    <name evidence="7" type="ORF">HPLM_LOCUS19590</name>
</gene>
<evidence type="ECO:0000256" key="5">
    <source>
        <dbReference type="ARBA" id="ARBA00023136"/>
    </source>
</evidence>
<reference evidence="9" key="1">
    <citation type="submission" date="2017-02" db="UniProtKB">
        <authorList>
            <consortium name="WormBaseParasite"/>
        </authorList>
    </citation>
    <scope>IDENTIFICATION</scope>
</reference>
<feature type="transmembrane region" description="Helical" evidence="6">
    <location>
        <begin position="132"/>
        <end position="152"/>
    </location>
</feature>
<dbReference type="InterPro" id="IPR000344">
    <property type="entry name" value="7TM_GPCR_serpentine_rcpt_Sra"/>
</dbReference>
<dbReference type="WBParaSite" id="HPLM_0001960101-mRNA-1">
    <property type="protein sequence ID" value="HPLM_0001960101-mRNA-1"/>
    <property type="gene ID" value="HPLM_0001960101"/>
</dbReference>
<evidence type="ECO:0000313" key="9">
    <source>
        <dbReference type="WBParaSite" id="HPLM_0001960101-mRNA-1"/>
    </source>
</evidence>
<dbReference type="OrthoDB" id="5836746at2759"/>